<reference evidence="2 3" key="1">
    <citation type="journal article" date="2010" name="ISME J.">
        <title>Fine-scale evolution: genomic, phenotypic and ecological differentiation in two coexisting Salinibacter ruber strains.</title>
        <authorList>
            <person name="Pena A."/>
            <person name="Teeling H."/>
            <person name="Huerta-Cepas J."/>
            <person name="Santos F."/>
            <person name="Yarza P."/>
            <person name="Brito-Echeverria J."/>
            <person name="Lucio M."/>
            <person name="Schmitt-Kopplin P."/>
            <person name="Meseguer I."/>
            <person name="Schenowitz C."/>
            <person name="Dossat C."/>
            <person name="Barbe V."/>
            <person name="Dopazo J."/>
            <person name="Rossello-Mora R."/>
            <person name="Schuler M."/>
            <person name="Glockner F.O."/>
            <person name="Amann R."/>
            <person name="Gabaldon T."/>
            <person name="Anton J."/>
        </authorList>
    </citation>
    <scope>NUCLEOTIDE SEQUENCE [LARGE SCALE GENOMIC DNA]</scope>
    <source>
        <strain evidence="2 3">M8</strain>
    </source>
</reference>
<name>D5H603_SALRM</name>
<sequence length="85" mass="9704">MVPLRSKYSIGVWGDSFVSEALPRSGRNTAGTDCVDMADIGERWRWRRRGQTRVAPSFHPAVQRQYDEETEEREASLYDGADGRL</sequence>
<dbReference type="EMBL" id="FP565814">
    <property type="protein sequence ID" value="CBH23458.1"/>
    <property type="molecule type" value="Genomic_DNA"/>
</dbReference>
<reference evidence="3" key="2">
    <citation type="submission" date="2010-04" db="EMBL/GenBank/DDBJ databases">
        <title>Genome sequence of Salinibacter ruber M8.</title>
        <authorList>
            <consortium name="Genoscope"/>
        </authorList>
    </citation>
    <scope>NUCLEOTIDE SEQUENCE [LARGE SCALE GENOMIC DNA]</scope>
    <source>
        <strain evidence="3">M8</strain>
    </source>
</reference>
<dbReference type="AlphaFoldDB" id="D5H603"/>
<proteinExistence type="predicted"/>
<feature type="region of interest" description="Disordered" evidence="1">
    <location>
        <begin position="57"/>
        <end position="85"/>
    </location>
</feature>
<gene>
    <name evidence="2" type="ordered locus">SRM_00537</name>
</gene>
<evidence type="ECO:0000313" key="3">
    <source>
        <dbReference type="Proteomes" id="UP000000933"/>
    </source>
</evidence>
<evidence type="ECO:0000313" key="2">
    <source>
        <dbReference type="EMBL" id="CBH23458.1"/>
    </source>
</evidence>
<dbReference type="HOGENOM" id="CLU_2510780_0_0_10"/>
<dbReference type="KEGG" id="srm:SRM_00537"/>
<accession>D5H603</accession>
<organism evidence="2 3">
    <name type="scientific">Salinibacter ruber (strain M8)</name>
    <dbReference type="NCBI Taxonomy" id="761659"/>
    <lineage>
        <taxon>Bacteria</taxon>
        <taxon>Pseudomonadati</taxon>
        <taxon>Rhodothermota</taxon>
        <taxon>Rhodothermia</taxon>
        <taxon>Rhodothermales</taxon>
        <taxon>Salinibacteraceae</taxon>
        <taxon>Salinibacter</taxon>
    </lineage>
</organism>
<evidence type="ECO:0000256" key="1">
    <source>
        <dbReference type="SAM" id="MobiDB-lite"/>
    </source>
</evidence>
<dbReference type="Proteomes" id="UP000000933">
    <property type="component" value="Chromosome"/>
</dbReference>
<protein>
    <submittedName>
        <fullName evidence="2">Uncharacterized protein</fullName>
    </submittedName>
</protein>
<feature type="compositionally biased region" description="Basic and acidic residues" evidence="1">
    <location>
        <begin position="73"/>
        <end position="85"/>
    </location>
</feature>